<dbReference type="InterPro" id="IPR013264">
    <property type="entry name" value="DNAG_N"/>
</dbReference>
<dbReference type="CDD" id="cd03364">
    <property type="entry name" value="TOPRIM_DnaG_primases"/>
    <property type="match status" value="1"/>
</dbReference>
<dbReference type="PIRSF" id="PIRSF002811">
    <property type="entry name" value="DnaG"/>
    <property type="match status" value="1"/>
</dbReference>
<keyword evidence="2 12" id="KW-0639">Primosome</keyword>
<evidence type="ECO:0000256" key="9">
    <source>
        <dbReference type="ARBA" id="ARBA00022842"/>
    </source>
</evidence>
<dbReference type="GO" id="GO:0005737">
    <property type="term" value="C:cytoplasm"/>
    <property type="evidence" value="ECO:0007669"/>
    <property type="project" value="TreeGrafter"/>
</dbReference>
<dbReference type="Gene3D" id="1.10.860.10">
    <property type="entry name" value="DNAb Helicase, Chain A"/>
    <property type="match status" value="1"/>
</dbReference>
<evidence type="ECO:0000256" key="13">
    <source>
        <dbReference type="PIRNR" id="PIRNR002811"/>
    </source>
</evidence>
<evidence type="ECO:0000256" key="4">
    <source>
        <dbReference type="ARBA" id="ARBA00022695"/>
    </source>
</evidence>
<evidence type="ECO:0000259" key="15">
    <source>
        <dbReference type="PROSITE" id="PS50880"/>
    </source>
</evidence>
<dbReference type="Pfam" id="PF10410">
    <property type="entry name" value="DnaB_bind"/>
    <property type="match status" value="1"/>
</dbReference>
<dbReference type="InterPro" id="IPR006171">
    <property type="entry name" value="TOPRIM_dom"/>
</dbReference>
<dbReference type="InterPro" id="IPR036185">
    <property type="entry name" value="DNA_heli_DnaB-like_N_sf"/>
</dbReference>
<feature type="zinc finger region" description="CHC2-type" evidence="12 14">
    <location>
        <begin position="43"/>
        <end position="67"/>
    </location>
</feature>
<keyword evidence="4 12" id="KW-0548">Nucleotidyltransferase</keyword>
<comment type="cofactor">
    <cofactor evidence="12 13 14">
        <name>Zn(2+)</name>
        <dbReference type="ChEBI" id="CHEBI:29105"/>
    </cofactor>
    <text evidence="12 13 14">Binds 1 zinc ion per monomer.</text>
</comment>
<dbReference type="FunFam" id="3.90.980.10:FF:000001">
    <property type="entry name" value="DNA primase"/>
    <property type="match status" value="1"/>
</dbReference>
<dbReference type="InterPro" id="IPR037068">
    <property type="entry name" value="DNA_primase_core_N_sf"/>
</dbReference>
<evidence type="ECO:0000256" key="6">
    <source>
        <dbReference type="ARBA" id="ARBA00022723"/>
    </source>
</evidence>
<sequence>MILMAGQIPEQLIEEVRKANDIVDVIGEHVSLKKKGRNHFGLCPFHGENTPSFSVTQEKQIFHCFGCGKGGNVFNFLMEHEGFNFYQAVEYLANRSGIVLPESISSQQNQQNNQMDQESLNAYEFLTMFYHHSLVHANGAEEAKAYLTGRGLTEETMKKFSVGFAPYKSDVTTTLLEKKSFHLHHLAHTGVLSETEDGKVLDRFRGRVVFPIRNHLGKTVGFGGRTIRDEEPKYLNSPESKLFQKGRLLYNFDQARSEMKKLNQAILFEGYMDVITADQYGITHGVASLGTALTDHQAQLLKRYVDGVIVCYDGDNAGIEAAFKAAERLKKAGLESRIASIPDGDDPDGYLKANGKEAFERKILNQSATYMSFVLTYLKRQYDPAIEASRMQYIDEAIRYIAALTKPIEREHYARELADEYNLSIDTIMGEVESKRQHIMPDQKPRIVKENARKKQQRLYPAYYNAERKLISYMLYDATIAERMKHRLGASFNVDVHKVIVTHLYAYYETGHPADVSQFIERIEEPEIKNLIIELAMQSLSPEVTEDEINDYVYMIQSEQGDKALIKDLFYQQKQAELDKDYTKAAEVGMEIVKIKKRLKEPLRE</sequence>
<evidence type="ECO:0000256" key="2">
    <source>
        <dbReference type="ARBA" id="ARBA00022515"/>
    </source>
</evidence>
<keyword evidence="8 12" id="KW-0862">Zinc</keyword>
<dbReference type="FunFam" id="3.40.1360.10:FF:000002">
    <property type="entry name" value="DNA primase"/>
    <property type="match status" value="1"/>
</dbReference>
<dbReference type="GO" id="GO:0003899">
    <property type="term" value="F:DNA-directed RNA polymerase activity"/>
    <property type="evidence" value="ECO:0007669"/>
    <property type="project" value="UniProtKB-UniRule"/>
</dbReference>
<keyword evidence="5 12" id="KW-0235">DNA replication</keyword>
<dbReference type="Pfam" id="PF01807">
    <property type="entry name" value="Zn_ribbon_DnaG"/>
    <property type="match status" value="1"/>
</dbReference>
<organism evidence="16 17">
    <name type="scientific">Halolactibacillus halophilus</name>
    <dbReference type="NCBI Taxonomy" id="306540"/>
    <lineage>
        <taxon>Bacteria</taxon>
        <taxon>Bacillati</taxon>
        <taxon>Bacillota</taxon>
        <taxon>Bacilli</taxon>
        <taxon>Bacillales</taxon>
        <taxon>Bacillaceae</taxon>
        <taxon>Halolactibacillus</taxon>
    </lineage>
</organism>
<evidence type="ECO:0000313" key="17">
    <source>
        <dbReference type="Proteomes" id="UP000242243"/>
    </source>
</evidence>
<dbReference type="HAMAP" id="MF_00974">
    <property type="entry name" value="DNA_primase_DnaG"/>
    <property type="match status" value="1"/>
</dbReference>
<dbReference type="GO" id="GO:0003678">
    <property type="term" value="F:DNA helicase activity"/>
    <property type="evidence" value="ECO:0007669"/>
    <property type="project" value="InterPro"/>
</dbReference>
<keyword evidence="10 12" id="KW-0238">DNA-binding</keyword>
<dbReference type="SMART" id="SM00493">
    <property type="entry name" value="TOPRIM"/>
    <property type="match status" value="1"/>
</dbReference>
<comment type="function">
    <text evidence="12 13">RNA polymerase that catalyzes the synthesis of short RNA molecules used as primers for DNA polymerase during DNA replication.</text>
</comment>
<dbReference type="InterPro" id="IPR006295">
    <property type="entry name" value="DNA_primase_DnaG"/>
</dbReference>
<keyword evidence="7 12" id="KW-0863">Zinc-finger</keyword>
<comment type="catalytic activity">
    <reaction evidence="12">
        <text>ssDNA + n NTP = ssDNA/pppN(pN)n-1 hybrid + (n-1) diphosphate.</text>
        <dbReference type="EC" id="2.7.7.101"/>
    </reaction>
</comment>
<protein>
    <recommendedName>
        <fullName evidence="12 13">DNA primase</fullName>
        <ecNumber evidence="12">2.7.7.101</ecNumber>
    </recommendedName>
</protein>
<dbReference type="EC" id="2.7.7.101" evidence="12"/>
<dbReference type="EMBL" id="FOXC01000001">
    <property type="protein sequence ID" value="SFO88355.1"/>
    <property type="molecule type" value="Genomic_DNA"/>
</dbReference>
<dbReference type="SUPFAM" id="SSF56731">
    <property type="entry name" value="DNA primase core"/>
    <property type="match status" value="1"/>
</dbReference>
<keyword evidence="9" id="KW-0460">Magnesium</keyword>
<dbReference type="GO" id="GO:0000428">
    <property type="term" value="C:DNA-directed RNA polymerase complex"/>
    <property type="evidence" value="ECO:0007669"/>
    <property type="project" value="UniProtKB-KW"/>
</dbReference>
<keyword evidence="6 12" id="KW-0479">Metal-binding</keyword>
<dbReference type="PANTHER" id="PTHR30313:SF2">
    <property type="entry name" value="DNA PRIMASE"/>
    <property type="match status" value="1"/>
</dbReference>
<evidence type="ECO:0000256" key="14">
    <source>
        <dbReference type="PIRSR" id="PIRSR002811-1"/>
    </source>
</evidence>
<dbReference type="SUPFAM" id="SSF57783">
    <property type="entry name" value="Zinc beta-ribbon"/>
    <property type="match status" value="1"/>
</dbReference>
<dbReference type="GO" id="GO:0005524">
    <property type="term" value="F:ATP binding"/>
    <property type="evidence" value="ECO:0007669"/>
    <property type="project" value="InterPro"/>
</dbReference>
<evidence type="ECO:0000256" key="11">
    <source>
        <dbReference type="ARBA" id="ARBA00023163"/>
    </source>
</evidence>
<dbReference type="InterPro" id="IPR002694">
    <property type="entry name" value="Znf_CHC2"/>
</dbReference>
<evidence type="ECO:0000256" key="1">
    <source>
        <dbReference type="ARBA" id="ARBA00022478"/>
    </source>
</evidence>
<evidence type="ECO:0000256" key="3">
    <source>
        <dbReference type="ARBA" id="ARBA00022679"/>
    </source>
</evidence>
<comment type="subunit">
    <text evidence="12">Monomer. Interacts with DnaB.</text>
</comment>
<dbReference type="Proteomes" id="UP000242243">
    <property type="component" value="Unassembled WGS sequence"/>
</dbReference>
<dbReference type="InterPro" id="IPR016136">
    <property type="entry name" value="DNA_helicase_N/primase_C"/>
</dbReference>
<dbReference type="InterPro" id="IPR034151">
    <property type="entry name" value="TOPRIM_DnaG_bac"/>
</dbReference>
<dbReference type="NCBIfam" id="TIGR01391">
    <property type="entry name" value="dnaG"/>
    <property type="match status" value="1"/>
</dbReference>
<evidence type="ECO:0000256" key="7">
    <source>
        <dbReference type="ARBA" id="ARBA00022771"/>
    </source>
</evidence>
<feature type="domain" description="Toprim" evidence="15">
    <location>
        <begin position="263"/>
        <end position="344"/>
    </location>
</feature>
<proteinExistence type="inferred from homology"/>
<dbReference type="Gene3D" id="3.40.1360.10">
    <property type="match status" value="1"/>
</dbReference>
<evidence type="ECO:0000256" key="8">
    <source>
        <dbReference type="ARBA" id="ARBA00022833"/>
    </source>
</evidence>
<comment type="similarity">
    <text evidence="12 13">Belongs to the DnaG primase family.</text>
</comment>
<dbReference type="AlphaFoldDB" id="A0A1I5KTK8"/>
<evidence type="ECO:0000256" key="10">
    <source>
        <dbReference type="ARBA" id="ARBA00023125"/>
    </source>
</evidence>
<reference evidence="16 17" key="1">
    <citation type="submission" date="2016-10" db="EMBL/GenBank/DDBJ databases">
        <authorList>
            <person name="de Groot N.N."/>
        </authorList>
    </citation>
    <scope>NUCLEOTIDE SEQUENCE [LARGE SCALE GENOMIC DNA]</scope>
    <source>
        <strain evidence="16 17">DSM 17073</strain>
    </source>
</reference>
<dbReference type="Gene3D" id="3.90.580.10">
    <property type="entry name" value="Zinc finger, CHC2-type domain"/>
    <property type="match status" value="1"/>
</dbReference>
<dbReference type="SMART" id="SM00400">
    <property type="entry name" value="ZnF_CHCC"/>
    <property type="match status" value="1"/>
</dbReference>
<evidence type="ECO:0000313" key="16">
    <source>
        <dbReference type="EMBL" id="SFO88355.1"/>
    </source>
</evidence>
<gene>
    <name evidence="12" type="primary">dnaG</name>
    <name evidence="16" type="ORF">SAMN05421839_10138</name>
</gene>
<dbReference type="Gene3D" id="6.10.140.360">
    <property type="match status" value="1"/>
</dbReference>
<dbReference type="SUPFAM" id="SSF48024">
    <property type="entry name" value="N-terminal domain of DnaB helicase"/>
    <property type="match status" value="1"/>
</dbReference>
<keyword evidence="3 12" id="KW-0808">Transferase</keyword>
<dbReference type="PANTHER" id="PTHR30313">
    <property type="entry name" value="DNA PRIMASE"/>
    <property type="match status" value="1"/>
</dbReference>
<dbReference type="InterPro" id="IPR019475">
    <property type="entry name" value="DNA_primase_DnaB-bd"/>
</dbReference>
<dbReference type="Pfam" id="PF08275">
    <property type="entry name" value="DNAG_N"/>
    <property type="match status" value="1"/>
</dbReference>
<dbReference type="GO" id="GO:1990077">
    <property type="term" value="C:primosome complex"/>
    <property type="evidence" value="ECO:0007669"/>
    <property type="project" value="UniProtKB-KW"/>
</dbReference>
<dbReference type="Gene3D" id="3.90.980.10">
    <property type="entry name" value="DNA primase, catalytic core, N-terminal domain"/>
    <property type="match status" value="1"/>
</dbReference>
<accession>A0A1I5KTK8</accession>
<dbReference type="STRING" id="306540.SAMN05421839_10138"/>
<comment type="domain">
    <text evidence="12">Contains an N-terminal zinc-binding domain, a central core domain that contains the primase activity, and a C-terminal DnaB-binding domain.</text>
</comment>
<dbReference type="GO" id="GO:0008270">
    <property type="term" value="F:zinc ion binding"/>
    <property type="evidence" value="ECO:0007669"/>
    <property type="project" value="UniProtKB-UniRule"/>
</dbReference>
<dbReference type="InterPro" id="IPR050219">
    <property type="entry name" value="DnaG_primase"/>
</dbReference>
<dbReference type="PROSITE" id="PS50880">
    <property type="entry name" value="TOPRIM"/>
    <property type="match status" value="1"/>
</dbReference>
<keyword evidence="11 12" id="KW-0804">Transcription</keyword>
<evidence type="ECO:0000256" key="12">
    <source>
        <dbReference type="HAMAP-Rule" id="MF_00974"/>
    </source>
</evidence>
<name>A0A1I5KTK8_9BACI</name>
<keyword evidence="1 12" id="KW-0240">DNA-directed RNA polymerase</keyword>
<evidence type="ECO:0000256" key="5">
    <source>
        <dbReference type="ARBA" id="ARBA00022705"/>
    </source>
</evidence>
<dbReference type="Pfam" id="PF13155">
    <property type="entry name" value="Toprim_2"/>
    <property type="match status" value="1"/>
</dbReference>
<dbReference type="GO" id="GO:0006269">
    <property type="term" value="P:DNA replication, synthesis of primer"/>
    <property type="evidence" value="ECO:0007669"/>
    <property type="project" value="UniProtKB-UniRule"/>
</dbReference>
<dbReference type="InterPro" id="IPR036977">
    <property type="entry name" value="DNA_primase_Znf_CHC2"/>
</dbReference>
<dbReference type="InterPro" id="IPR030846">
    <property type="entry name" value="DnaG_bac"/>
</dbReference>
<dbReference type="GO" id="GO:0003677">
    <property type="term" value="F:DNA binding"/>
    <property type="evidence" value="ECO:0007669"/>
    <property type="project" value="UniProtKB-KW"/>
</dbReference>
<dbReference type="FunFam" id="3.90.580.10:FF:000001">
    <property type="entry name" value="DNA primase"/>
    <property type="match status" value="1"/>
</dbReference>